<evidence type="ECO:0000313" key="11">
    <source>
        <dbReference type="Proteomes" id="UP000472971"/>
    </source>
</evidence>
<dbReference type="InterPro" id="IPR045324">
    <property type="entry name" value="Small_multidrug_res"/>
</dbReference>
<protein>
    <submittedName>
        <fullName evidence="10">Multidrug efflux SMR transporter</fullName>
    </submittedName>
</protein>
<dbReference type="FunFam" id="1.10.3730.20:FF:000001">
    <property type="entry name" value="Quaternary ammonium compound resistance transporter SugE"/>
    <property type="match status" value="1"/>
</dbReference>
<dbReference type="Proteomes" id="UP000472971">
    <property type="component" value="Unassembled WGS sequence"/>
</dbReference>
<dbReference type="EMBL" id="JAAIWN010000012">
    <property type="protein sequence ID" value="NEY81227.1"/>
    <property type="molecule type" value="Genomic_DNA"/>
</dbReference>
<dbReference type="Gene3D" id="1.10.3730.20">
    <property type="match status" value="1"/>
</dbReference>
<evidence type="ECO:0000256" key="6">
    <source>
        <dbReference type="ARBA" id="ARBA00023136"/>
    </source>
</evidence>
<evidence type="ECO:0000256" key="3">
    <source>
        <dbReference type="ARBA" id="ARBA00022475"/>
    </source>
</evidence>
<evidence type="ECO:0000256" key="4">
    <source>
        <dbReference type="ARBA" id="ARBA00022692"/>
    </source>
</evidence>
<dbReference type="PANTHER" id="PTHR30561:SF0">
    <property type="entry name" value="GUANIDINIUM EXPORTER"/>
    <property type="match status" value="1"/>
</dbReference>
<dbReference type="SUPFAM" id="SSF103481">
    <property type="entry name" value="Multidrug resistance efflux transporter EmrE"/>
    <property type="match status" value="1"/>
</dbReference>
<evidence type="ECO:0000313" key="12">
    <source>
        <dbReference type="Proteomes" id="UP000570010"/>
    </source>
</evidence>
<keyword evidence="3" id="KW-1003">Cell membrane</keyword>
<evidence type="ECO:0000256" key="2">
    <source>
        <dbReference type="ARBA" id="ARBA00022448"/>
    </source>
</evidence>
<dbReference type="PANTHER" id="PTHR30561">
    <property type="entry name" value="SMR FAMILY PROTON-DEPENDENT DRUG EFFLUX TRANSPORTER SUGE"/>
    <property type="match status" value="1"/>
</dbReference>
<dbReference type="Proteomes" id="UP000570010">
    <property type="component" value="Unassembled WGS sequence"/>
</dbReference>
<dbReference type="GO" id="GO:0022857">
    <property type="term" value="F:transmembrane transporter activity"/>
    <property type="evidence" value="ECO:0007669"/>
    <property type="project" value="InterPro"/>
</dbReference>
<keyword evidence="4 7" id="KW-0812">Transmembrane</keyword>
<gene>
    <name evidence="10" type="ORF">G4D64_06790</name>
    <name evidence="9" type="ORF">H1Z61_06825</name>
</gene>
<evidence type="ECO:0000256" key="5">
    <source>
        <dbReference type="ARBA" id="ARBA00022989"/>
    </source>
</evidence>
<dbReference type="AlphaFoldDB" id="A0A6B3VY40"/>
<evidence type="ECO:0000313" key="10">
    <source>
        <dbReference type="EMBL" id="NEY81227.1"/>
    </source>
</evidence>
<dbReference type="EMBL" id="JACEIO010000012">
    <property type="protein sequence ID" value="MBA4536860.1"/>
    <property type="molecule type" value="Genomic_DNA"/>
</dbReference>
<dbReference type="GO" id="GO:0005886">
    <property type="term" value="C:plasma membrane"/>
    <property type="evidence" value="ECO:0007669"/>
    <property type="project" value="UniProtKB-SubCell"/>
</dbReference>
<keyword evidence="5 8" id="KW-1133">Transmembrane helix</keyword>
<sequence length="123" mass="13476">MDRKNKRLAWVYLFIAGISEIGWAFGLKFSNGFTRLIPSIITIVLIIVSFWIFSQAMRDISMGTAYAVFTGIGAVGTVLIGILFLNEDGGVLKLFFLTLLFGGIIGLVMSSSDEQETKVKGKC</sequence>
<organism evidence="10 11">
    <name type="scientific">Bacillus aquiflavi</name>
    <dbReference type="NCBI Taxonomy" id="2672567"/>
    <lineage>
        <taxon>Bacteria</taxon>
        <taxon>Bacillati</taxon>
        <taxon>Bacillota</taxon>
        <taxon>Bacilli</taxon>
        <taxon>Bacillales</taxon>
        <taxon>Bacillaceae</taxon>
        <taxon>Bacillus</taxon>
    </lineage>
</organism>
<keyword evidence="11" id="KW-1185">Reference proteome</keyword>
<accession>A0A6B3VY40</accession>
<evidence type="ECO:0000256" key="7">
    <source>
        <dbReference type="RuleBase" id="RU003942"/>
    </source>
</evidence>
<reference evidence="9 12" key="2">
    <citation type="submission" date="2020-07" db="EMBL/GenBank/DDBJ databases">
        <authorList>
            <person name="Feng H."/>
        </authorList>
    </citation>
    <scope>NUCLEOTIDE SEQUENCE [LARGE SCALE GENOMIC DNA]</scope>
    <source>
        <strain evidence="12">s-12</strain>
        <strain evidence="9">S-12</strain>
    </source>
</reference>
<name>A0A6B3VY40_9BACI</name>
<reference evidence="10 11" key="1">
    <citation type="submission" date="2020-02" db="EMBL/GenBank/DDBJ databases">
        <title>Bacillus aquiflavi sp. nov., isolated from yellow water of strong flavor Chinese baijiu in Yibin region of China.</title>
        <authorList>
            <person name="Xie J."/>
        </authorList>
    </citation>
    <scope>NUCLEOTIDE SEQUENCE [LARGE SCALE GENOMIC DNA]</scope>
    <source>
        <strain evidence="10 11">3H-10</strain>
    </source>
</reference>
<proteinExistence type="inferred from homology"/>
<feature type="transmembrane region" description="Helical" evidence="8">
    <location>
        <begin position="36"/>
        <end position="53"/>
    </location>
</feature>
<dbReference type="Pfam" id="PF00893">
    <property type="entry name" value="Multi_Drug_Res"/>
    <property type="match status" value="1"/>
</dbReference>
<dbReference type="RefSeq" id="WP_163241465.1">
    <property type="nucleotide sequence ID" value="NZ_CP082780.1"/>
</dbReference>
<keyword evidence="2" id="KW-0813">Transport</keyword>
<evidence type="ECO:0000313" key="9">
    <source>
        <dbReference type="EMBL" id="MBA4536860.1"/>
    </source>
</evidence>
<comment type="caution">
    <text evidence="10">The sequence shown here is derived from an EMBL/GenBank/DDBJ whole genome shotgun (WGS) entry which is preliminary data.</text>
</comment>
<feature type="transmembrane region" description="Helical" evidence="8">
    <location>
        <begin position="91"/>
        <end position="110"/>
    </location>
</feature>
<comment type="similarity">
    <text evidence="7">Belongs to the drug/metabolite transporter (DMT) superfamily. Small multidrug resistance (SMR) (TC 2.A.7.1) family.</text>
</comment>
<dbReference type="InterPro" id="IPR000390">
    <property type="entry name" value="Small_drug/metabolite_transptr"/>
</dbReference>
<dbReference type="InterPro" id="IPR037185">
    <property type="entry name" value="EmrE-like"/>
</dbReference>
<comment type="subcellular location">
    <subcellularLocation>
        <location evidence="1 7">Cell membrane</location>
        <topology evidence="1 7">Multi-pass membrane protein</topology>
    </subcellularLocation>
</comment>
<feature type="transmembrane region" description="Helical" evidence="8">
    <location>
        <begin position="65"/>
        <end position="85"/>
    </location>
</feature>
<keyword evidence="6 8" id="KW-0472">Membrane</keyword>
<evidence type="ECO:0000256" key="1">
    <source>
        <dbReference type="ARBA" id="ARBA00004651"/>
    </source>
</evidence>
<evidence type="ECO:0000256" key="8">
    <source>
        <dbReference type="SAM" id="Phobius"/>
    </source>
</evidence>